<dbReference type="PROSITE" id="PS51257">
    <property type="entry name" value="PROKAR_LIPOPROTEIN"/>
    <property type="match status" value="1"/>
</dbReference>
<evidence type="ECO:0000256" key="5">
    <source>
        <dbReference type="SAM" id="SignalP"/>
    </source>
</evidence>
<name>A0A099L7S8_COLPS</name>
<evidence type="ECO:0000256" key="3">
    <source>
        <dbReference type="ARBA" id="ARBA00022801"/>
    </source>
</evidence>
<dbReference type="PATRIC" id="fig|28229.3.peg.38"/>
<dbReference type="Gene3D" id="2.30.120.10">
    <property type="match status" value="1"/>
</dbReference>
<gene>
    <name evidence="6" type="ORF">GAB14E_0885</name>
</gene>
<dbReference type="Gene3D" id="1.10.439.10">
    <property type="entry name" value="Penicillin Amidohydrolase, domain 1"/>
    <property type="match status" value="1"/>
</dbReference>
<dbReference type="InterPro" id="IPR023343">
    <property type="entry name" value="Penicillin_amidase_dom1"/>
</dbReference>
<protein>
    <submittedName>
        <fullName evidence="6">Acyl-homoserine-lactone acylase</fullName>
        <ecNumber evidence="6">3.5.1.97</ecNumber>
    </submittedName>
</protein>
<dbReference type="Gene3D" id="1.10.1400.10">
    <property type="match status" value="1"/>
</dbReference>
<dbReference type="AlphaFoldDB" id="A0A099L7S8"/>
<dbReference type="InterPro" id="IPR029055">
    <property type="entry name" value="Ntn_hydrolases_N"/>
</dbReference>
<feature type="chain" id="PRO_5001957914" evidence="5">
    <location>
        <begin position="25"/>
        <end position="769"/>
    </location>
</feature>
<dbReference type="InterPro" id="IPR043147">
    <property type="entry name" value="Penicillin_amidase_A-knob"/>
</dbReference>
<dbReference type="EMBL" id="JQEC01000001">
    <property type="protein sequence ID" value="KGJ97948.1"/>
    <property type="molecule type" value="Genomic_DNA"/>
</dbReference>
<comment type="caution">
    <text evidence="6">The sequence shown here is derived from an EMBL/GenBank/DDBJ whole genome shotgun (WGS) entry which is preliminary data.</text>
</comment>
<dbReference type="Gene3D" id="3.60.20.10">
    <property type="entry name" value="Glutamine Phosphoribosylpyrophosphate, subunit 1, domain 1"/>
    <property type="match status" value="1"/>
</dbReference>
<dbReference type="PANTHER" id="PTHR34218:SF3">
    <property type="entry name" value="ACYL-HOMOSERINE LACTONE ACYLASE PVDQ"/>
    <property type="match status" value="1"/>
</dbReference>
<proteinExistence type="inferred from homology"/>
<accession>A0A099L7S8</accession>
<organism evidence="6 7">
    <name type="scientific">Colwellia psychrerythraea</name>
    <name type="common">Vibrio psychroerythus</name>
    <dbReference type="NCBI Taxonomy" id="28229"/>
    <lineage>
        <taxon>Bacteria</taxon>
        <taxon>Pseudomonadati</taxon>
        <taxon>Pseudomonadota</taxon>
        <taxon>Gammaproteobacteria</taxon>
        <taxon>Alteromonadales</taxon>
        <taxon>Colwelliaceae</taxon>
        <taxon>Colwellia</taxon>
    </lineage>
</organism>
<dbReference type="SUPFAM" id="SSF56235">
    <property type="entry name" value="N-terminal nucleophile aminohydrolases (Ntn hydrolases)"/>
    <property type="match status" value="1"/>
</dbReference>
<dbReference type="MEROPS" id="S45.004"/>
<dbReference type="OrthoDB" id="9760084at2"/>
<dbReference type="PANTHER" id="PTHR34218">
    <property type="entry name" value="PEPTIDASE S45 PENICILLIN AMIDASE"/>
    <property type="match status" value="1"/>
</dbReference>
<evidence type="ECO:0000313" key="6">
    <source>
        <dbReference type="EMBL" id="KGJ97948.1"/>
    </source>
</evidence>
<dbReference type="InterPro" id="IPR002692">
    <property type="entry name" value="S45"/>
</dbReference>
<dbReference type="GO" id="GO:0017000">
    <property type="term" value="P:antibiotic biosynthetic process"/>
    <property type="evidence" value="ECO:0007669"/>
    <property type="project" value="InterPro"/>
</dbReference>
<reference evidence="6 7" key="1">
    <citation type="submission" date="2014-08" db="EMBL/GenBank/DDBJ databases">
        <title>Genomic and Phenotypic Diversity of Colwellia psychrerythraea strains from Disparate Marine Basins.</title>
        <authorList>
            <person name="Techtmann S.M."/>
            <person name="Stelling S.C."/>
            <person name="Utturkar S.M."/>
            <person name="Alshibli N."/>
            <person name="Harris A."/>
            <person name="Brown S.D."/>
            <person name="Hazen T.C."/>
        </authorList>
    </citation>
    <scope>NUCLEOTIDE SEQUENCE [LARGE SCALE GENOMIC DNA]</scope>
    <source>
        <strain evidence="6 7">GAB14E</strain>
    </source>
</reference>
<evidence type="ECO:0000256" key="1">
    <source>
        <dbReference type="ARBA" id="ARBA00006586"/>
    </source>
</evidence>
<dbReference type="Proteomes" id="UP000029868">
    <property type="component" value="Unassembled WGS sequence"/>
</dbReference>
<keyword evidence="4" id="KW-0865">Zymogen</keyword>
<evidence type="ECO:0000256" key="4">
    <source>
        <dbReference type="ARBA" id="ARBA00023145"/>
    </source>
</evidence>
<evidence type="ECO:0000256" key="2">
    <source>
        <dbReference type="ARBA" id="ARBA00022729"/>
    </source>
</evidence>
<dbReference type="RefSeq" id="WP_081967655.1">
    <property type="nucleotide sequence ID" value="NZ_JQEC01000001.1"/>
</dbReference>
<dbReference type="EC" id="3.5.1.97" evidence="6"/>
<feature type="signal peptide" evidence="5">
    <location>
        <begin position="1"/>
        <end position="24"/>
    </location>
</feature>
<evidence type="ECO:0000313" key="7">
    <source>
        <dbReference type="Proteomes" id="UP000029868"/>
    </source>
</evidence>
<keyword evidence="3 6" id="KW-0378">Hydrolase</keyword>
<dbReference type="GO" id="GO:0016811">
    <property type="term" value="F:hydrolase activity, acting on carbon-nitrogen (but not peptide) bonds, in linear amides"/>
    <property type="evidence" value="ECO:0007669"/>
    <property type="project" value="InterPro"/>
</dbReference>
<dbReference type="Pfam" id="PF01804">
    <property type="entry name" value="Penicil_amidase"/>
    <property type="match status" value="1"/>
</dbReference>
<dbReference type="InterPro" id="IPR043146">
    <property type="entry name" value="Penicillin_amidase_N_B-knob"/>
</dbReference>
<comment type="similarity">
    <text evidence="1">Belongs to the peptidase S45 family.</text>
</comment>
<dbReference type="PIRSF" id="PIRSF001227">
    <property type="entry name" value="Pen_acylase"/>
    <property type="match status" value="1"/>
</dbReference>
<sequence length="769" mass="85948">MMTFRKSKMTIAISLTLVLGVAGCNSDNIKAGTTEIQWTSYGVPHIKADNYTDLGEGLGYVMAKDRYCNVVDTVITAKSERAKYLGAGINDSNINSDFAYLHVGTYQQARDTFQQLDSRTQALMRGFASGFNHAIENSQEYDGDCETKLQAIDHVDVLAINISMNYWPFIGEYFQEIGMAEKPKLQRVEQLFNRPKSLADLAKGSNGWALGKEMTSTGKGMLLSNTHLPHEGNFYWYEAHLTIPDTLNVYGGFLPGFITPALGFNDTFSWTHTWTAATTGSLYTLTPSSNNQLSYQYGDEEKQLTATDYQINLKNPDGTLEEVNRTLYASHYGPMISFDIDGQMVTIKDAPSLLKDKADYWLKLALSENVAQAVSLNEQGYRTGSQNIIMADTHGDTFYADLASVPNLSDDAWQLIEQTPQLREYSGELLDGSNPIFEWQQLVSFEELPKRYSDTYVQNANESPWLVNMMEPLVNYSPLYGESEYEQSARTQLSLVMLENLKQGNEKVKLEDLQHVMADKRVYWAELLVDDLVERCQTYPEYQIDEQVVNLQPACEVLANWDKKANLNSIGSHIFREYATLLQVYKYEEGCDDVCWRDDFDVSKPLTTPGRLPAVLDVNEDLHLTALASAVLIIAEASIDVNASLSNYQQLVKGDKSYPIAGGIGDLTGSFSTVNVGTIDAKEYYSYTGISDSGYDVNVGDGFVFLLEFTEQGLNANSVLLYSQSNNPQSAHYFDQAPLIAGATYKPVRFTEQSIKDDSNLTTETLTIK</sequence>
<dbReference type="InterPro" id="IPR014395">
    <property type="entry name" value="Pen/GL7ACA/AHL_acylase"/>
</dbReference>
<keyword evidence="2 5" id="KW-0732">Signal</keyword>